<dbReference type="EMBL" id="KJ019069">
    <property type="protein sequence ID" value="AIX23944.1"/>
    <property type="molecule type" value="Genomic_DNA"/>
</dbReference>
<sequence length="59" mass="6490">MTDQTIDVPLTTSQILFLMDMMMGCNLGTTKIHAMENNVDDAATYDQLANCLQNAHSTP</sequence>
<accession>A0A0E3FCP3</accession>
<dbReference type="RefSeq" id="YP_009134031.1">
    <property type="nucleotide sequence ID" value="NC_026926.1"/>
</dbReference>
<gene>
    <name evidence="1" type="ORF">Syn7803US103_49</name>
</gene>
<dbReference type="KEGG" id="vg:24171227"/>
<reference evidence="1 2" key="1">
    <citation type="submission" date="2013-12" db="EMBL/GenBank/DDBJ databases">
        <title>Ecological redundancy of diverse viral populations within a natural community.</title>
        <authorList>
            <person name="Gregory A.C."/>
            <person name="LaButti K."/>
            <person name="Copeland A."/>
            <person name="Woyke T."/>
            <person name="Sullivan M.B."/>
        </authorList>
    </citation>
    <scope>NUCLEOTIDE SEQUENCE [LARGE SCALE GENOMIC DNA]</scope>
    <source>
        <strain evidence="1">Syn7803US103</strain>
    </source>
</reference>
<dbReference type="GeneID" id="24171227"/>
<dbReference type="Proteomes" id="UP000033008">
    <property type="component" value="Segment"/>
</dbReference>
<protein>
    <submittedName>
        <fullName evidence="1">Uncharacterized protein</fullName>
    </submittedName>
</protein>
<evidence type="ECO:0000313" key="1">
    <source>
        <dbReference type="EMBL" id="AIX23944.1"/>
    </source>
</evidence>
<name>A0A0E3FCP3_9CAUD</name>
<evidence type="ECO:0000313" key="2">
    <source>
        <dbReference type="Proteomes" id="UP000033008"/>
    </source>
</evidence>
<proteinExistence type="predicted"/>
<organism evidence="1 2">
    <name type="scientific">Synechococcus phage ACG-2014j</name>
    <dbReference type="NCBI Taxonomy" id="1493514"/>
    <lineage>
        <taxon>Viruses</taxon>
        <taxon>Duplodnaviria</taxon>
        <taxon>Heunggongvirae</taxon>
        <taxon>Uroviricota</taxon>
        <taxon>Caudoviricetes</taxon>
        <taxon>Pantevenvirales</taxon>
        <taxon>Kyanoviridae</taxon>
        <taxon>Potamoivirus</taxon>
        <taxon>Potamoivirus tusconj</taxon>
    </lineage>
</organism>